<evidence type="ECO:0000313" key="3">
    <source>
        <dbReference type="EMBL" id="AAM18116.1"/>
    </source>
</evidence>
<feature type="chain" id="PRO_5013266151" evidence="1">
    <location>
        <begin position="16"/>
        <end position="138"/>
    </location>
</feature>
<reference evidence="3" key="1">
    <citation type="submission" date="2002-04" db="EMBL/GenBank/DDBJ databases">
        <title>Very similar yolk protein genes in Hyphantria cunea.</title>
        <authorList>
            <person name="Seo S.-J."/>
            <person name="Cheon H.-M."/>
        </authorList>
    </citation>
    <scope>NUCLEOTIDE SEQUENCE</scope>
</reference>
<dbReference type="EMBL" id="AF497849">
    <property type="protein sequence ID" value="AAM18116.1"/>
    <property type="molecule type" value="mRNA"/>
</dbReference>
<accession>Q8T5R0</accession>
<dbReference type="SMART" id="SM00060">
    <property type="entry name" value="FN3"/>
    <property type="match status" value="1"/>
</dbReference>
<dbReference type="Pfam" id="PF00041">
    <property type="entry name" value="fn3"/>
    <property type="match status" value="1"/>
</dbReference>
<evidence type="ECO:0000259" key="2">
    <source>
        <dbReference type="SMART" id="SM00060"/>
    </source>
</evidence>
<protein>
    <submittedName>
        <fullName evidence="3">Yolk protein 3</fullName>
    </submittedName>
</protein>
<dbReference type="CDD" id="cd00063">
    <property type="entry name" value="FN3"/>
    <property type="match status" value="1"/>
</dbReference>
<feature type="signal peptide" evidence="1">
    <location>
        <begin position="1"/>
        <end position="15"/>
    </location>
</feature>
<sequence length="138" mass="15479">MKVLYFLALVVPCYAAPIDSPPQNLRATVHQENGQIFFVAKWDKVDSSDVKGYKLKVFEGNLYYSEGKKDDGTKKVEVVAPSNPEKPITETAEYDIPASQNEYTYKDMKKGVVYQVAVQAYTDSGRGLFSEKASFSFL</sequence>
<dbReference type="InterPro" id="IPR003961">
    <property type="entry name" value="FN3_dom"/>
</dbReference>
<dbReference type="InterPro" id="IPR036116">
    <property type="entry name" value="FN3_sf"/>
</dbReference>
<name>Q8T5R0_HYPCU</name>
<evidence type="ECO:0000256" key="1">
    <source>
        <dbReference type="SAM" id="SignalP"/>
    </source>
</evidence>
<dbReference type="AlphaFoldDB" id="Q8T5R0"/>
<feature type="domain" description="Fibronectin type-III" evidence="2">
    <location>
        <begin position="19"/>
        <end position="127"/>
    </location>
</feature>
<dbReference type="Gene3D" id="2.60.40.10">
    <property type="entry name" value="Immunoglobulins"/>
    <property type="match status" value="1"/>
</dbReference>
<keyword evidence="1" id="KW-0732">Signal</keyword>
<dbReference type="InterPro" id="IPR013783">
    <property type="entry name" value="Ig-like_fold"/>
</dbReference>
<organism evidence="3">
    <name type="scientific">Hyphantria cunea</name>
    <name type="common">Fall webworm moth</name>
    <name type="synonym">Phalaena cunea</name>
    <dbReference type="NCBI Taxonomy" id="39466"/>
    <lineage>
        <taxon>Eukaryota</taxon>
        <taxon>Metazoa</taxon>
        <taxon>Ecdysozoa</taxon>
        <taxon>Arthropoda</taxon>
        <taxon>Hexapoda</taxon>
        <taxon>Insecta</taxon>
        <taxon>Pterygota</taxon>
        <taxon>Neoptera</taxon>
        <taxon>Endopterygota</taxon>
        <taxon>Lepidoptera</taxon>
        <taxon>Glossata</taxon>
        <taxon>Ditrysia</taxon>
        <taxon>Noctuoidea</taxon>
        <taxon>Erebidae</taxon>
        <taxon>Arctiinae</taxon>
        <taxon>Hyphantria</taxon>
    </lineage>
</organism>
<dbReference type="SUPFAM" id="SSF49265">
    <property type="entry name" value="Fibronectin type III"/>
    <property type="match status" value="1"/>
</dbReference>
<proteinExistence type="evidence at transcript level"/>